<dbReference type="Proteomes" id="UP000291343">
    <property type="component" value="Unassembled WGS sequence"/>
</dbReference>
<feature type="signal peptide" evidence="1">
    <location>
        <begin position="1"/>
        <end position="24"/>
    </location>
</feature>
<keyword evidence="3" id="KW-1185">Reference proteome</keyword>
<feature type="chain" id="PRO_5019837438" evidence="1">
    <location>
        <begin position="25"/>
        <end position="212"/>
    </location>
</feature>
<keyword evidence="1" id="KW-0732">Signal</keyword>
<sequence length="212" mass="23596">MKNPNYLWVLGLRLVFITATECRSEPDPALPDAIDEKSQLFVGGFSLLRPSAAAEPDPALPDAIDEKSQLFVGGAGFKVGFHYCDRVAAAEPDPALPDAIDEKSQLFVGGFHYCDRVPQRSPTQRCQMQLMKNPNYLRCAGFKVVFITCDRVPQRTRPSVARCNLKKIPTICRWVLGLRWVFITATECRSEPDPALPDAIDEKSQLFVGVQV</sequence>
<evidence type="ECO:0000313" key="3">
    <source>
        <dbReference type="Proteomes" id="UP000291343"/>
    </source>
</evidence>
<reference evidence="2 3" key="1">
    <citation type="journal article" date="2017" name="Gigascience">
        <title>Genome sequence of the small brown planthopper, Laodelphax striatellus.</title>
        <authorList>
            <person name="Zhu J."/>
            <person name="Jiang F."/>
            <person name="Wang X."/>
            <person name="Yang P."/>
            <person name="Bao Y."/>
            <person name="Zhao W."/>
            <person name="Wang W."/>
            <person name="Lu H."/>
            <person name="Wang Q."/>
            <person name="Cui N."/>
            <person name="Li J."/>
            <person name="Chen X."/>
            <person name="Luo L."/>
            <person name="Yu J."/>
            <person name="Kang L."/>
            <person name="Cui F."/>
        </authorList>
    </citation>
    <scope>NUCLEOTIDE SEQUENCE [LARGE SCALE GENOMIC DNA]</scope>
    <source>
        <strain evidence="2">Lst14</strain>
    </source>
</reference>
<gene>
    <name evidence="2" type="ORF">LSTR_LSTR012379</name>
</gene>
<protein>
    <submittedName>
        <fullName evidence="2">Uncharacterized protein</fullName>
    </submittedName>
</protein>
<evidence type="ECO:0000256" key="1">
    <source>
        <dbReference type="SAM" id="SignalP"/>
    </source>
</evidence>
<organism evidence="2 3">
    <name type="scientific">Laodelphax striatellus</name>
    <name type="common">Small brown planthopper</name>
    <name type="synonym">Delphax striatella</name>
    <dbReference type="NCBI Taxonomy" id="195883"/>
    <lineage>
        <taxon>Eukaryota</taxon>
        <taxon>Metazoa</taxon>
        <taxon>Ecdysozoa</taxon>
        <taxon>Arthropoda</taxon>
        <taxon>Hexapoda</taxon>
        <taxon>Insecta</taxon>
        <taxon>Pterygota</taxon>
        <taxon>Neoptera</taxon>
        <taxon>Paraneoptera</taxon>
        <taxon>Hemiptera</taxon>
        <taxon>Auchenorrhyncha</taxon>
        <taxon>Fulgoroidea</taxon>
        <taxon>Delphacidae</taxon>
        <taxon>Criomorphinae</taxon>
        <taxon>Laodelphax</taxon>
    </lineage>
</organism>
<evidence type="ECO:0000313" key="2">
    <source>
        <dbReference type="EMBL" id="RZF35174.1"/>
    </source>
</evidence>
<proteinExistence type="predicted"/>
<name>A0A482WNR1_LAOST</name>
<dbReference type="EMBL" id="QKKF02029485">
    <property type="protein sequence ID" value="RZF35174.1"/>
    <property type="molecule type" value="Genomic_DNA"/>
</dbReference>
<comment type="caution">
    <text evidence="2">The sequence shown here is derived from an EMBL/GenBank/DDBJ whole genome shotgun (WGS) entry which is preliminary data.</text>
</comment>
<accession>A0A482WNR1</accession>
<dbReference type="AlphaFoldDB" id="A0A482WNR1"/>
<dbReference type="InParanoid" id="A0A482WNR1"/>